<proteinExistence type="predicted"/>
<dbReference type="RefSeq" id="WP_215886021.1">
    <property type="nucleotide sequence ID" value="NZ_CP134225.1"/>
</dbReference>
<evidence type="ECO:0000313" key="3">
    <source>
        <dbReference type="Proteomes" id="UP000887300"/>
    </source>
</evidence>
<reference evidence="2" key="1">
    <citation type="journal article" date="2021" name="ISME J.">
        <title>Genomic evolution of the class Acidithiobacillia: deep-branching Proteobacteria living in extreme acidic conditions.</title>
        <authorList>
            <person name="Moya-Beltran A."/>
            <person name="Beard S."/>
            <person name="Rojas-Villalobos C."/>
            <person name="Issotta F."/>
            <person name="Gallardo Y."/>
            <person name="Ulloa R."/>
            <person name="Giaveno A."/>
            <person name="Degli Esposti M."/>
            <person name="Johnson D.B."/>
            <person name="Quatrini R."/>
        </authorList>
    </citation>
    <scope>NUCLEOTIDE SEQUENCE</scope>
    <source>
        <strain evidence="2">DSM 583</strain>
    </source>
</reference>
<comment type="caution">
    <text evidence="2">The sequence shown here is derived from an EMBL/GenBank/DDBJ whole genome shotgun (WGS) entry which is preliminary data.</text>
</comment>
<feature type="transmembrane region" description="Helical" evidence="1">
    <location>
        <begin position="192"/>
        <end position="211"/>
    </location>
</feature>
<dbReference type="Proteomes" id="UP000887300">
    <property type="component" value="Unassembled WGS sequence"/>
</dbReference>
<gene>
    <name evidence="2" type="ORF">HF568_11955</name>
</gene>
<protein>
    <recommendedName>
        <fullName evidence="4">Apolipoprotein N-acyltransferase</fullName>
    </recommendedName>
</protein>
<name>A0A8X8G9R4_ACIFI</name>
<keyword evidence="1" id="KW-1133">Transmembrane helix</keyword>
<feature type="transmembrane region" description="Helical" evidence="1">
    <location>
        <begin position="141"/>
        <end position="165"/>
    </location>
</feature>
<sequence>MGRVSVWRGWNLGPVIAFCTGLLSWGGQGYFFILPMFAVAYGLASTKKWRSITVLTYYIGALWPLYGTFDDFWPPHAPWIGLLGWLTSALLIASPWVAIVIPGKDNPSRTAWRWMLSVFISAIPPFGAWSPASPLIAAGDWFPGTGVPGLLAMLVSTGLIVGLVARRLSVIHTQDAIATPDNSRRYLENIALVRYAAPLFLLASVVLNIFASSPVTPHDWVSLNTQFGALRGKVPYPVWFHRQVAVIRIATQAVLTLPPHRTILLPEGIAGFQFHNALGDALYHRLSVIAGLRDDTVLVGAYPFNGRGYTDSLMLYGKHRGLVTGKQPIPLGEWRPWTENGAKAFWWRFGPQRIGATPVAIAICYEQMLVWPLAWDFMGTSVKPSLILAPANHEWATNNLDADMQNDAVQTWGRLYGTPYLIANDSTERPR</sequence>
<keyword evidence="1" id="KW-0472">Membrane</keyword>
<accession>A0A8X8G9R4</accession>
<evidence type="ECO:0000313" key="2">
    <source>
        <dbReference type="EMBL" id="MBU2723899.1"/>
    </source>
</evidence>
<feature type="transmembrane region" description="Helical" evidence="1">
    <location>
        <begin position="78"/>
        <end position="99"/>
    </location>
</feature>
<dbReference type="AlphaFoldDB" id="A0A8X8G9R4"/>
<feature type="transmembrane region" description="Helical" evidence="1">
    <location>
        <begin position="111"/>
        <end position="129"/>
    </location>
</feature>
<keyword evidence="1" id="KW-0812">Transmembrane</keyword>
<feature type="transmembrane region" description="Helical" evidence="1">
    <location>
        <begin position="49"/>
        <end position="66"/>
    </location>
</feature>
<evidence type="ECO:0008006" key="4">
    <source>
        <dbReference type="Google" id="ProtNLM"/>
    </source>
</evidence>
<feature type="transmembrane region" description="Helical" evidence="1">
    <location>
        <begin position="12"/>
        <end position="37"/>
    </location>
</feature>
<organism evidence="2 3">
    <name type="scientific">Acidithiobacillus ferridurans</name>
    <dbReference type="NCBI Taxonomy" id="1232575"/>
    <lineage>
        <taxon>Bacteria</taxon>
        <taxon>Pseudomonadati</taxon>
        <taxon>Pseudomonadota</taxon>
        <taxon>Acidithiobacillia</taxon>
        <taxon>Acidithiobacillales</taxon>
        <taxon>Acidithiobacillaceae</taxon>
        <taxon>Acidithiobacillus</taxon>
    </lineage>
</organism>
<evidence type="ECO:0000256" key="1">
    <source>
        <dbReference type="SAM" id="Phobius"/>
    </source>
</evidence>
<dbReference type="EMBL" id="JABBHS010000359">
    <property type="protein sequence ID" value="MBU2723899.1"/>
    <property type="molecule type" value="Genomic_DNA"/>
</dbReference>